<dbReference type="Gene3D" id="6.20.50.110">
    <property type="entry name" value="Methyltransferase, zinc-binding domain"/>
    <property type="match status" value="1"/>
</dbReference>
<proteinExistence type="predicted"/>
<evidence type="ECO:0008006" key="5">
    <source>
        <dbReference type="Google" id="ProtNLM"/>
    </source>
</evidence>
<dbReference type="Proteomes" id="UP000177960">
    <property type="component" value="Unassembled WGS sequence"/>
</dbReference>
<evidence type="ECO:0000313" key="4">
    <source>
        <dbReference type="Proteomes" id="UP000177960"/>
    </source>
</evidence>
<dbReference type="PANTHER" id="PTHR43861:SF5">
    <property type="entry name" value="BLL5978 PROTEIN"/>
    <property type="match status" value="1"/>
</dbReference>
<dbReference type="Pfam" id="PF13489">
    <property type="entry name" value="Methyltransf_23"/>
    <property type="match status" value="1"/>
</dbReference>
<dbReference type="PANTHER" id="PTHR43861">
    <property type="entry name" value="TRANS-ACONITATE 2-METHYLTRANSFERASE-RELATED"/>
    <property type="match status" value="1"/>
</dbReference>
<dbReference type="SUPFAM" id="SSF53335">
    <property type="entry name" value="S-adenosyl-L-methionine-dependent methyltransferases"/>
    <property type="match status" value="1"/>
</dbReference>
<dbReference type="AlphaFoldDB" id="A0A1G1ZJM9"/>
<dbReference type="InterPro" id="IPR013630">
    <property type="entry name" value="Methyltransf_Zn-bd_dom_put"/>
</dbReference>
<organism evidence="3 4">
    <name type="scientific">Candidatus Harrisonbacteria bacterium RIFCSPHIGHO2_02_FULL_42_16</name>
    <dbReference type="NCBI Taxonomy" id="1798404"/>
    <lineage>
        <taxon>Bacteria</taxon>
        <taxon>Candidatus Harrisoniibacteriota</taxon>
    </lineage>
</organism>
<dbReference type="Gene3D" id="6.10.250.3100">
    <property type="match status" value="1"/>
</dbReference>
<feature type="domain" description="C-methyltransferase" evidence="2">
    <location>
        <begin position="255"/>
        <end position="409"/>
    </location>
</feature>
<sequence length="415" mass="46957">MKSEQFVGAVKKCQICSNKNLELVLPLGHQLPVSSYLTKKQLQEPEITYPLNLCRCPKCGLLQLDYILDPDIAFPFIYPYRSGLTNMLVKNFRSLADLLEKKYNLTPKDLVIDIGSNDGTLLQGFKDKGMRVLGIEPTDAADVANKNSIPTVQEFINKKTVAKITKKYGKAQIITATNVFAHIPNMPELINNIKNLLAKDGVFVSESQYLLAIVEKLEFDTVYHDHLRYYSLKPLQYLFNSFGCTLVDAERISAAGGSIRVFAMKGKRPQSDRVKKLIREEEKSGIYDKKFWNQFRKQVMTAKNDLLAIILQCKKEGARLVGLTSSARSNTLLGFTGINNQFLNYIGEKKGSPKIGLFTPGTHIPVVDEQKIIKYQPEYVLVSSWHIGEELMKVMRKMGYKGKFIIPLPKPRIIK</sequence>
<dbReference type="STRING" id="1798404.A3B92_00835"/>
<dbReference type="InterPro" id="IPR029063">
    <property type="entry name" value="SAM-dependent_MTases_sf"/>
</dbReference>
<reference evidence="3 4" key="1">
    <citation type="journal article" date="2016" name="Nat. Commun.">
        <title>Thousands of microbial genomes shed light on interconnected biogeochemical processes in an aquifer system.</title>
        <authorList>
            <person name="Anantharaman K."/>
            <person name="Brown C.T."/>
            <person name="Hug L.A."/>
            <person name="Sharon I."/>
            <person name="Castelle C.J."/>
            <person name="Probst A.J."/>
            <person name="Thomas B.C."/>
            <person name="Singh A."/>
            <person name="Wilkins M.J."/>
            <person name="Karaoz U."/>
            <person name="Brodie E.L."/>
            <person name="Williams K.H."/>
            <person name="Hubbard S.S."/>
            <person name="Banfield J.F."/>
        </authorList>
    </citation>
    <scope>NUCLEOTIDE SEQUENCE [LARGE SCALE GENOMIC DNA]</scope>
</reference>
<dbReference type="EMBL" id="MHJG01000005">
    <property type="protein sequence ID" value="OGY64316.1"/>
    <property type="molecule type" value="Genomic_DNA"/>
</dbReference>
<dbReference type="Gene3D" id="3.40.50.150">
    <property type="entry name" value="Vaccinia Virus protein VP39"/>
    <property type="match status" value="1"/>
</dbReference>
<dbReference type="Pfam" id="PF08421">
    <property type="entry name" value="Methyltransf_13"/>
    <property type="match status" value="1"/>
</dbReference>
<feature type="domain" description="Methyltransferase putative zinc binding" evidence="1">
    <location>
        <begin position="13"/>
        <end position="74"/>
    </location>
</feature>
<gene>
    <name evidence="3" type="ORF">A3B92_00835</name>
</gene>
<protein>
    <recommendedName>
        <fullName evidence="5">Methyltransferase</fullName>
    </recommendedName>
</protein>
<dbReference type="Gene3D" id="3.40.50.720">
    <property type="entry name" value="NAD(P)-binding Rossmann-like Domain"/>
    <property type="match status" value="1"/>
</dbReference>
<evidence type="ECO:0000313" key="3">
    <source>
        <dbReference type="EMBL" id="OGY64316.1"/>
    </source>
</evidence>
<dbReference type="Pfam" id="PF08484">
    <property type="entry name" value="Methyltransf_14"/>
    <property type="match status" value="1"/>
</dbReference>
<evidence type="ECO:0000259" key="1">
    <source>
        <dbReference type="Pfam" id="PF08421"/>
    </source>
</evidence>
<evidence type="ECO:0000259" key="2">
    <source>
        <dbReference type="Pfam" id="PF08484"/>
    </source>
</evidence>
<accession>A0A1G1ZJM9</accession>
<dbReference type="InterPro" id="IPR013691">
    <property type="entry name" value="MeTrfase_14"/>
</dbReference>
<comment type="caution">
    <text evidence="3">The sequence shown here is derived from an EMBL/GenBank/DDBJ whole genome shotgun (WGS) entry which is preliminary data.</text>
</comment>
<name>A0A1G1ZJM9_9BACT</name>
<dbReference type="InterPro" id="IPR038576">
    <property type="entry name" value="Methyltransf_Zn-bd_dom_put_sf"/>
</dbReference>